<proteinExistence type="predicted"/>
<evidence type="ECO:0000313" key="2">
    <source>
        <dbReference type="Proteomes" id="UP001469553"/>
    </source>
</evidence>
<dbReference type="Proteomes" id="UP001469553">
    <property type="component" value="Unassembled WGS sequence"/>
</dbReference>
<organism evidence="1 2">
    <name type="scientific">Ameca splendens</name>
    <dbReference type="NCBI Taxonomy" id="208324"/>
    <lineage>
        <taxon>Eukaryota</taxon>
        <taxon>Metazoa</taxon>
        <taxon>Chordata</taxon>
        <taxon>Craniata</taxon>
        <taxon>Vertebrata</taxon>
        <taxon>Euteleostomi</taxon>
        <taxon>Actinopterygii</taxon>
        <taxon>Neopterygii</taxon>
        <taxon>Teleostei</taxon>
        <taxon>Neoteleostei</taxon>
        <taxon>Acanthomorphata</taxon>
        <taxon>Ovalentaria</taxon>
        <taxon>Atherinomorphae</taxon>
        <taxon>Cyprinodontiformes</taxon>
        <taxon>Goodeidae</taxon>
        <taxon>Ameca</taxon>
    </lineage>
</organism>
<evidence type="ECO:0000313" key="1">
    <source>
        <dbReference type="EMBL" id="MEQ2314348.1"/>
    </source>
</evidence>
<reference evidence="1 2" key="1">
    <citation type="submission" date="2021-06" db="EMBL/GenBank/DDBJ databases">
        <authorList>
            <person name="Palmer J.M."/>
        </authorList>
    </citation>
    <scope>NUCLEOTIDE SEQUENCE [LARGE SCALE GENOMIC DNA]</scope>
    <source>
        <strain evidence="1 2">AS_MEX2019</strain>
        <tissue evidence="1">Muscle</tissue>
    </source>
</reference>
<sequence>MCSTPALGPTTQRSRPPLQLAQAWTGWPLYRFLFVNKPTDLPRECSEEWDAAQSVPFLCLVYFANRGEKDKRRWIDFVRLTKTILASEHDYFQSDYLHVCST</sequence>
<gene>
    <name evidence="1" type="ORF">AMECASPLE_011152</name>
</gene>
<protein>
    <submittedName>
        <fullName evidence="1">Uncharacterized protein</fullName>
    </submittedName>
</protein>
<dbReference type="EMBL" id="JAHRIP010085304">
    <property type="protein sequence ID" value="MEQ2314348.1"/>
    <property type="molecule type" value="Genomic_DNA"/>
</dbReference>
<comment type="caution">
    <text evidence="1">The sequence shown here is derived from an EMBL/GenBank/DDBJ whole genome shotgun (WGS) entry which is preliminary data.</text>
</comment>
<keyword evidence="2" id="KW-1185">Reference proteome</keyword>
<name>A0ABV1A721_9TELE</name>
<accession>A0ABV1A721</accession>